<organism evidence="1 2">
    <name type="scientific">Chionoecetes opilio</name>
    <name type="common">Atlantic snow crab</name>
    <name type="synonym">Cancer opilio</name>
    <dbReference type="NCBI Taxonomy" id="41210"/>
    <lineage>
        <taxon>Eukaryota</taxon>
        <taxon>Metazoa</taxon>
        <taxon>Ecdysozoa</taxon>
        <taxon>Arthropoda</taxon>
        <taxon>Crustacea</taxon>
        <taxon>Multicrustacea</taxon>
        <taxon>Malacostraca</taxon>
        <taxon>Eumalacostraca</taxon>
        <taxon>Eucarida</taxon>
        <taxon>Decapoda</taxon>
        <taxon>Pleocyemata</taxon>
        <taxon>Brachyura</taxon>
        <taxon>Eubrachyura</taxon>
        <taxon>Majoidea</taxon>
        <taxon>Majidae</taxon>
        <taxon>Chionoecetes</taxon>
    </lineage>
</organism>
<name>A0A8J4XN78_CHIOP</name>
<accession>A0A8J4XN78</accession>
<dbReference type="Proteomes" id="UP000770661">
    <property type="component" value="Unassembled WGS sequence"/>
</dbReference>
<dbReference type="AlphaFoldDB" id="A0A8J4XN78"/>
<evidence type="ECO:0000313" key="2">
    <source>
        <dbReference type="Proteomes" id="UP000770661"/>
    </source>
</evidence>
<comment type="caution">
    <text evidence="1">The sequence shown here is derived from an EMBL/GenBank/DDBJ whole genome shotgun (WGS) entry which is preliminary data.</text>
</comment>
<gene>
    <name evidence="1" type="ORF">GWK47_022081</name>
</gene>
<reference evidence="1" key="1">
    <citation type="submission" date="2020-07" db="EMBL/GenBank/DDBJ databases">
        <title>The High-quality genome of the commercially important snow crab, Chionoecetes opilio.</title>
        <authorList>
            <person name="Jeong J.-H."/>
            <person name="Ryu S."/>
        </authorList>
    </citation>
    <scope>NUCLEOTIDE SEQUENCE</scope>
    <source>
        <strain evidence="1">MADBK_172401_WGS</strain>
        <tissue evidence="1">Digestive gland</tissue>
    </source>
</reference>
<dbReference type="EMBL" id="JACEEZ010023898">
    <property type="protein sequence ID" value="KAG0710787.1"/>
    <property type="molecule type" value="Genomic_DNA"/>
</dbReference>
<evidence type="ECO:0000313" key="1">
    <source>
        <dbReference type="EMBL" id="KAG0710787.1"/>
    </source>
</evidence>
<dbReference type="OrthoDB" id="6022609at2759"/>
<protein>
    <submittedName>
        <fullName evidence="1">Uncharacterized protein</fullName>
    </submittedName>
</protein>
<sequence length="118" mass="12699">MEMLKEPHHLPPAAGCVYAVHTYGEKPGVGPVGEFLRALGSGGKCLVTGRAGSYQEDPMCKEVPHETDECCVAVQCESNAEAKGIMLTWCVGPHVVWLPGIVALKDVARMERRAARNP</sequence>
<keyword evidence="2" id="KW-1185">Reference proteome</keyword>
<proteinExistence type="predicted"/>